<evidence type="ECO:0000313" key="2">
    <source>
        <dbReference type="Proteomes" id="UP000245711"/>
    </source>
</evidence>
<dbReference type="Proteomes" id="UP000245711">
    <property type="component" value="Chromosome"/>
</dbReference>
<dbReference type="AlphaFoldDB" id="A0A2S2BXW0"/>
<dbReference type="Pfam" id="PF10824">
    <property type="entry name" value="T7SS_ESX_EspC"/>
    <property type="match status" value="1"/>
</dbReference>
<dbReference type="EMBL" id="CP021354">
    <property type="protein sequence ID" value="AWK73486.1"/>
    <property type="molecule type" value="Genomic_DNA"/>
</dbReference>
<dbReference type="KEGG" id="roz:CBI38_19875"/>
<dbReference type="InterPro" id="IPR022536">
    <property type="entry name" value="EspC"/>
</dbReference>
<gene>
    <name evidence="1" type="ORF">CBI38_19875</name>
</gene>
<organism evidence="1 2">
    <name type="scientific">Rhodococcus oxybenzonivorans</name>
    <dbReference type="NCBI Taxonomy" id="1990687"/>
    <lineage>
        <taxon>Bacteria</taxon>
        <taxon>Bacillati</taxon>
        <taxon>Actinomycetota</taxon>
        <taxon>Actinomycetes</taxon>
        <taxon>Mycobacteriales</taxon>
        <taxon>Nocardiaceae</taxon>
        <taxon>Rhodococcus</taxon>
    </lineage>
</organism>
<reference evidence="1 2" key="1">
    <citation type="submission" date="2017-05" db="EMBL/GenBank/DDBJ databases">
        <title>Isolation of Rhodococcus sp. S2-17 biodegrading of BP-3.</title>
        <authorList>
            <person name="Lee Y."/>
            <person name="Kim K.H."/>
            <person name="Chun B.H."/>
            <person name="Jung H.S."/>
            <person name="Jeon C.O."/>
        </authorList>
    </citation>
    <scope>NUCLEOTIDE SEQUENCE [LARGE SCALE GENOMIC DNA]</scope>
    <source>
        <strain evidence="1 2">S2-17</strain>
    </source>
</reference>
<evidence type="ECO:0008006" key="3">
    <source>
        <dbReference type="Google" id="ProtNLM"/>
    </source>
</evidence>
<sequence length="102" mass="10648">MSDGLEVDVRAVASVGARMVRSAEMLRQQAIDAGRLEFGGVQAGRDYCALGDELRNALAVVSVALDEWATETEAIGNNFRAGATRYAGTDGAFADGLDGVLP</sequence>
<name>A0A2S2BXW0_9NOCA</name>
<dbReference type="OrthoDB" id="4763847at2"/>
<dbReference type="GO" id="GO:0009306">
    <property type="term" value="P:protein secretion"/>
    <property type="evidence" value="ECO:0007669"/>
    <property type="project" value="InterPro"/>
</dbReference>
<proteinExistence type="predicted"/>
<accession>A0A2S2BXW0</accession>
<dbReference type="RefSeq" id="WP_109331526.1">
    <property type="nucleotide sequence ID" value="NZ_CP021354.1"/>
</dbReference>
<evidence type="ECO:0000313" key="1">
    <source>
        <dbReference type="EMBL" id="AWK73486.1"/>
    </source>
</evidence>
<keyword evidence="2" id="KW-1185">Reference proteome</keyword>
<protein>
    <recommendedName>
        <fullName evidence="3">Excreted virulence factor EspC, type VII ESX diderm</fullName>
    </recommendedName>
</protein>